<dbReference type="AlphaFoldDB" id="A0ABD4Z559"/>
<name>A0ABD4Z559_9CREN</name>
<accession>A0ABD4Z559</accession>
<proteinExistence type="predicted"/>
<keyword evidence="2" id="KW-1185">Reference proteome</keyword>
<dbReference type="Proteomes" id="UP001529235">
    <property type="component" value="Unassembled WGS sequence"/>
</dbReference>
<protein>
    <submittedName>
        <fullName evidence="1">Uncharacterized protein</fullName>
    </submittedName>
</protein>
<dbReference type="RefSeq" id="WP_285273427.1">
    <property type="nucleotide sequence ID" value="NZ_JASNVW010000002.1"/>
</dbReference>
<sequence>MENAEKNSDKIFDALINDVGKARSIAITYCGSLEGVTRHLESILRISKPEINVLTMHGDYMHNIILPYLSEYMDYVILFSHSFSTTCLQRVYQSLKLLDTRLSIIISQPLQSLEKFLKKDDNTVVEIDERTYRLSVMLANIKLGTRLCGGNNQRIKRMEQEVMLSNIFNDVIRKYGKFIEKPLEFDLIASTYSLLSVAEELGDIGYMYTVIDRLHNFVKFANNIVLFYTTAEEHVAREAVLNIKRFSMQRNIVEVKINTDPLTAPLYGLIMAYYMHLKRSLYNSRGRESIG</sequence>
<evidence type="ECO:0000313" key="2">
    <source>
        <dbReference type="Proteomes" id="UP001529235"/>
    </source>
</evidence>
<comment type="caution">
    <text evidence="1">The sequence shown here is derived from an EMBL/GenBank/DDBJ whole genome shotgun (WGS) entry which is preliminary data.</text>
</comment>
<reference evidence="1 2" key="1">
    <citation type="submission" date="2023-05" db="EMBL/GenBank/DDBJ databases">
        <title>A new hyperthermophilic archaea 'Ignisphaera cupida' sp. nov. and description of the family 'Ignisphaeraceae' fam. nov.</title>
        <authorList>
            <person name="Podosokorskaya O.A."/>
            <person name="Elcheninov A.G."/>
            <person name="Klukina A."/>
            <person name="Merkel A.Y."/>
        </authorList>
    </citation>
    <scope>NUCLEOTIDE SEQUENCE [LARGE SCALE GENOMIC DNA]</scope>
    <source>
        <strain evidence="1 2">4213-co</strain>
    </source>
</reference>
<gene>
    <name evidence="1" type="ORF">QPL79_03600</name>
</gene>
<organism evidence="1 2">
    <name type="scientific">Ignisphaera cupida</name>
    <dbReference type="NCBI Taxonomy" id="3050454"/>
    <lineage>
        <taxon>Archaea</taxon>
        <taxon>Thermoproteota</taxon>
        <taxon>Thermoprotei</taxon>
        <taxon>Desulfurococcales</taxon>
        <taxon>Desulfurococcaceae</taxon>
        <taxon>Ignisphaera</taxon>
    </lineage>
</organism>
<dbReference type="EMBL" id="JASNVW010000002">
    <property type="protein sequence ID" value="MDK6028441.1"/>
    <property type="molecule type" value="Genomic_DNA"/>
</dbReference>
<evidence type="ECO:0000313" key="1">
    <source>
        <dbReference type="EMBL" id="MDK6028441.1"/>
    </source>
</evidence>